<dbReference type="WBParaSite" id="SMUV_0000266101-mRNA-1">
    <property type="protein sequence ID" value="SMUV_0000266101-mRNA-1"/>
    <property type="gene ID" value="SMUV_0000266101"/>
</dbReference>
<evidence type="ECO:0000313" key="17">
    <source>
        <dbReference type="WBParaSite" id="SMUV_0000266101-mRNA-1"/>
    </source>
</evidence>
<organism evidence="16 17">
    <name type="scientific">Syphacia muris</name>
    <dbReference type="NCBI Taxonomy" id="451379"/>
    <lineage>
        <taxon>Eukaryota</taxon>
        <taxon>Metazoa</taxon>
        <taxon>Ecdysozoa</taxon>
        <taxon>Nematoda</taxon>
        <taxon>Chromadorea</taxon>
        <taxon>Rhabditida</taxon>
        <taxon>Spirurina</taxon>
        <taxon>Oxyuridomorpha</taxon>
        <taxon>Oxyuroidea</taxon>
        <taxon>Oxyuridae</taxon>
        <taxon>Syphacia</taxon>
    </lineage>
</organism>
<dbReference type="GO" id="GO:0000492">
    <property type="term" value="P:box C/D snoRNP assembly"/>
    <property type="evidence" value="ECO:0007669"/>
    <property type="project" value="TreeGrafter"/>
</dbReference>
<evidence type="ECO:0000256" key="10">
    <source>
        <dbReference type="ARBA" id="ARBA00061949"/>
    </source>
</evidence>
<dbReference type="GO" id="GO:0070761">
    <property type="term" value="C:pre-snoRNP complex"/>
    <property type="evidence" value="ECO:0007669"/>
    <property type="project" value="TreeGrafter"/>
</dbReference>
<dbReference type="PANTHER" id="PTHR13483">
    <property type="entry name" value="BOX C_D SNORNA PROTEIN 1-RELATED"/>
    <property type="match status" value="1"/>
</dbReference>
<evidence type="ECO:0000256" key="8">
    <source>
        <dbReference type="ARBA" id="ARBA00049598"/>
    </source>
</evidence>
<feature type="compositionally biased region" description="Low complexity" evidence="14">
    <location>
        <begin position="383"/>
        <end position="393"/>
    </location>
</feature>
<feature type="region of interest" description="Disordered" evidence="14">
    <location>
        <begin position="337"/>
        <end position="432"/>
    </location>
</feature>
<accession>A0A0N5AEK0</accession>
<feature type="domain" description="HIT-type" evidence="15">
    <location>
        <begin position="23"/>
        <end position="57"/>
    </location>
</feature>
<evidence type="ECO:0000256" key="4">
    <source>
        <dbReference type="ARBA" id="ARBA00022723"/>
    </source>
</evidence>
<dbReference type="STRING" id="451379.A0A0N5AEK0"/>
<dbReference type="InterPro" id="IPR051639">
    <property type="entry name" value="BCD1"/>
</dbReference>
<dbReference type="Proteomes" id="UP000046393">
    <property type="component" value="Unplaced"/>
</dbReference>
<evidence type="ECO:0000313" key="16">
    <source>
        <dbReference type="Proteomes" id="UP000046393"/>
    </source>
</evidence>
<dbReference type="PROSITE" id="PS51083">
    <property type="entry name" value="ZF_HIT"/>
    <property type="match status" value="1"/>
</dbReference>
<dbReference type="Pfam" id="PF25790">
    <property type="entry name" value="BCD1"/>
    <property type="match status" value="1"/>
</dbReference>
<keyword evidence="16" id="KW-1185">Reference proteome</keyword>
<evidence type="ECO:0000256" key="12">
    <source>
        <dbReference type="ARBA" id="ARBA00077531"/>
    </source>
</evidence>
<dbReference type="FunFam" id="3.30.60.190:FF:000001">
    <property type="entry name" value="box C/D snoRNA protein 1"/>
    <property type="match status" value="1"/>
</dbReference>
<sequence length="524" mass="60062">MLSIQEEYGDDSPPEKKPRLLLCEVCNKEESKYKCPRCFYRTCSVKCSKKHKEDFQCSGERDGKSFSIVRRLADCNAATIADDEKFLSDVEKCIEKVLNKTVALENGNNLELSNGFHNEKAVDAATKTNPSFSQENVVEPEPGSSSEQVVDVQNNDNRRQCDKMMTMKQRYLLNNALRRRVWLTIPNDEEEDGSRHEPFSDTIFWTIDLIFRRQLDEQANNVDEYFYSVNSIPESICVATLVRQFIKPKKIGPVVNRADLDEIKLQPFQEVGMDGLTAYMPVPLENKERYYVVDMNKTILDNLRNRYITRHPAFIITLDTQMGHYTTLSEQEAQELAEARKARDAEDRRKRATFRGNKFGNRQGFNKWNGGFGRFQSQNRYCNDNNSETNNSSERSKHDGDSSNSDRPSDHGQRQNNFDDNRSGFRGRKFDGFGKTDFRRNWRSSGRRFGHRGRERNRMHPLEMSPAQLAAIDASQSLGCRDTSVSSDDAAMLAWAKVVDSRTKQVSAAENNHASPVSVVTEIN</sequence>
<keyword evidence="1" id="KW-1017">Isopeptide bond</keyword>
<protein>
    <recommendedName>
        <fullName evidence="11">Box C/D snoRNA protein 1</fullName>
    </recommendedName>
    <alternativeName>
        <fullName evidence="12">Zinc finger HIT domain-containing protein 6</fullName>
    </alternativeName>
</protein>
<dbReference type="GO" id="GO:0005634">
    <property type="term" value="C:nucleus"/>
    <property type="evidence" value="ECO:0007669"/>
    <property type="project" value="TreeGrafter"/>
</dbReference>
<feature type="compositionally biased region" description="Basic and acidic residues" evidence="14">
    <location>
        <begin position="407"/>
        <end position="432"/>
    </location>
</feature>
<dbReference type="InterPro" id="IPR007529">
    <property type="entry name" value="Znf_HIT"/>
</dbReference>
<keyword evidence="3" id="KW-0597">Phosphoprotein</keyword>
<evidence type="ECO:0000256" key="13">
    <source>
        <dbReference type="PROSITE-ProRule" id="PRU00453"/>
    </source>
</evidence>
<evidence type="ECO:0000256" key="1">
    <source>
        <dbReference type="ARBA" id="ARBA00022499"/>
    </source>
</evidence>
<evidence type="ECO:0000256" key="9">
    <source>
        <dbReference type="ARBA" id="ARBA00049654"/>
    </source>
</evidence>
<comment type="similarity">
    <text evidence="9">Belongs to the BCD1 family.</text>
</comment>
<dbReference type="SUPFAM" id="SSF144232">
    <property type="entry name" value="HIT/MYND zinc finger-like"/>
    <property type="match status" value="1"/>
</dbReference>
<keyword evidence="5 13" id="KW-0863">Zinc-finger</keyword>
<keyword evidence="4" id="KW-0479">Metal-binding</keyword>
<keyword evidence="6" id="KW-0862">Zinc</keyword>
<name>A0A0N5AEK0_9BILA</name>
<keyword evidence="7" id="KW-0832">Ubl conjugation</keyword>
<dbReference type="PANTHER" id="PTHR13483:SF11">
    <property type="entry name" value="ZINC FINGER HIT DOMAIN-CONTAINING PROTEIN 3"/>
    <property type="match status" value="1"/>
</dbReference>
<evidence type="ECO:0000259" key="15">
    <source>
        <dbReference type="PROSITE" id="PS51083"/>
    </source>
</evidence>
<keyword evidence="2" id="KW-0690">Ribosome biogenesis</keyword>
<comment type="subunit">
    <text evidence="10">Interacts with FBL, SNU13, NOP58, NUFIP1, RUVBL1, RUVBL2 and TAF9. Interacts (via HIT-type zinc finger) with the RUVBL1/RUVBL2 complex in the presence of ADP.</text>
</comment>
<dbReference type="GO" id="GO:0000463">
    <property type="term" value="P:maturation of LSU-rRNA from tricistronic rRNA transcript (SSU-rRNA, 5.8S rRNA, LSU-rRNA)"/>
    <property type="evidence" value="ECO:0007669"/>
    <property type="project" value="TreeGrafter"/>
</dbReference>
<dbReference type="Gene3D" id="3.30.60.190">
    <property type="match status" value="1"/>
</dbReference>
<dbReference type="InterPro" id="IPR057721">
    <property type="entry name" value="BCD1_alpha/beta"/>
</dbReference>
<feature type="compositionally biased region" description="Basic and acidic residues" evidence="14">
    <location>
        <begin position="337"/>
        <end position="349"/>
    </location>
</feature>
<dbReference type="GO" id="GO:0048254">
    <property type="term" value="P:snoRNA localization"/>
    <property type="evidence" value="ECO:0007669"/>
    <property type="project" value="TreeGrafter"/>
</dbReference>
<evidence type="ECO:0000256" key="14">
    <source>
        <dbReference type="SAM" id="MobiDB-lite"/>
    </source>
</evidence>
<reference evidence="17" key="1">
    <citation type="submission" date="2017-02" db="UniProtKB">
        <authorList>
            <consortium name="WormBaseParasite"/>
        </authorList>
    </citation>
    <scope>IDENTIFICATION</scope>
</reference>
<evidence type="ECO:0000256" key="2">
    <source>
        <dbReference type="ARBA" id="ARBA00022517"/>
    </source>
</evidence>
<comment type="function">
    <text evidence="8">Required for box C/D snoRNAs accumulation involved in snoRNA processing, snoRNA transport to the nucleolus and ribosome biogenesis.</text>
</comment>
<evidence type="ECO:0000256" key="6">
    <source>
        <dbReference type="ARBA" id="ARBA00022833"/>
    </source>
</evidence>
<proteinExistence type="inferred from homology"/>
<evidence type="ECO:0000256" key="3">
    <source>
        <dbReference type="ARBA" id="ARBA00022553"/>
    </source>
</evidence>
<dbReference type="Pfam" id="PF04438">
    <property type="entry name" value="zf-HIT"/>
    <property type="match status" value="1"/>
</dbReference>
<dbReference type="AlphaFoldDB" id="A0A0N5AEK0"/>
<evidence type="ECO:0000256" key="7">
    <source>
        <dbReference type="ARBA" id="ARBA00022843"/>
    </source>
</evidence>
<evidence type="ECO:0000256" key="11">
    <source>
        <dbReference type="ARBA" id="ARBA00068630"/>
    </source>
</evidence>
<evidence type="ECO:0000256" key="5">
    <source>
        <dbReference type="ARBA" id="ARBA00022771"/>
    </source>
</evidence>
<dbReference type="CDD" id="cd23023">
    <property type="entry name" value="zf-HIT_BCD1"/>
    <property type="match status" value="1"/>
</dbReference>
<dbReference type="GO" id="GO:0008270">
    <property type="term" value="F:zinc ion binding"/>
    <property type="evidence" value="ECO:0007669"/>
    <property type="project" value="UniProtKB-UniRule"/>
</dbReference>